<protein>
    <recommendedName>
        <fullName evidence="6">Haemolysin-type calcium binding-related domain-containing protein</fullName>
    </recommendedName>
</protein>
<evidence type="ECO:0000256" key="3">
    <source>
        <dbReference type="ARBA" id="ARBA00022837"/>
    </source>
</evidence>
<sequence length="759" mass="80834">MSLANNILIARLSVVMFNAAPGADVLNTLNADLPDYRGASALAQSLVGTDLFYAVHGDVTLSAYADYLLDTLILPSAPSQVHAAARAWMQEHLFEFSSIGELTHIAIEALWHTPADNELFGESAQALRNKTDVALNYSLNNPEQQSYQSLKEALAGVGSQIDSVNSALNITSSDVSDFQPSDQHDDFTLILNDGYTLSGLKTDAGEGDDIFRLEIRTSEALPELIFNNTETLGLSNLSGQAVDVNAALVSAVDRILVTPGTGKLSLTELASEQGLQLNGLDTLGEETLRFVELEANYQAIAESADIVAGAGNNSINLQLAGDNLAQVNLSIDQNALASFSDIFLTNINQVPAVLSLSGAGNVVLQQLNGFSAVLADDYQGELSVSLGHEVTTFNGGQDKDSVILERLSSSQSIQAGAGDDTLILLSGDIEFVPGGTDTDNAEITDDTPLVPADYSAVQGFENLNISHVDAEGFVNTLAVLKDNNSLKTVSVLLEKQDQRLIEIYAGDALANTEYLTINADQKVFLELDDHNGNILISADNGVVVDAWRSGEVNITTGDGDDVVLGSNQDNIINGGNGADQLDGREGDDTLTGFSGNDVLIGGSGQDILYAYSGNNTLLGGDGDDTLYAGSGTDLMHGGNGADLFVLPVLGEQAESHSRIADFKSGTDKLHFSLPLQATGMNYSESDSMSADYQSALQSAEQFFLSVQDRNYYYRFEWDQESGYLFLGLNDQAGNMTFHAVELIGITPNEISMEDIQIQI</sequence>
<keyword evidence="2" id="KW-0964">Secreted</keyword>
<dbReference type="SUPFAM" id="SSF51120">
    <property type="entry name" value="beta-Roll"/>
    <property type="match status" value="1"/>
</dbReference>
<dbReference type="InterPro" id="IPR011049">
    <property type="entry name" value="Serralysin-like_metalloprot_C"/>
</dbReference>
<evidence type="ECO:0000256" key="2">
    <source>
        <dbReference type="ARBA" id="ARBA00022525"/>
    </source>
</evidence>
<evidence type="ECO:0000313" key="4">
    <source>
        <dbReference type="EMBL" id="MBB1487544.1"/>
    </source>
</evidence>
<evidence type="ECO:0000313" key="5">
    <source>
        <dbReference type="Proteomes" id="UP000565262"/>
    </source>
</evidence>
<dbReference type="EMBL" id="JACJFM010000016">
    <property type="protein sequence ID" value="MBB1487544.1"/>
    <property type="molecule type" value="Genomic_DNA"/>
</dbReference>
<dbReference type="InterPro" id="IPR018511">
    <property type="entry name" value="Hemolysin-typ_Ca-bd_CS"/>
</dbReference>
<proteinExistence type="predicted"/>
<comment type="subcellular location">
    <subcellularLocation>
        <location evidence="1">Secreted</location>
    </subcellularLocation>
</comment>
<organism evidence="4 5">
    <name type="scientific">Oceanospirillum sediminis</name>
    <dbReference type="NCBI Taxonomy" id="2760088"/>
    <lineage>
        <taxon>Bacteria</taxon>
        <taxon>Pseudomonadati</taxon>
        <taxon>Pseudomonadota</taxon>
        <taxon>Gammaproteobacteria</taxon>
        <taxon>Oceanospirillales</taxon>
        <taxon>Oceanospirillaceae</taxon>
        <taxon>Oceanospirillum</taxon>
    </lineage>
</organism>
<accession>A0A839ISB1</accession>
<dbReference type="Proteomes" id="UP000565262">
    <property type="component" value="Unassembled WGS sequence"/>
</dbReference>
<dbReference type="PANTHER" id="PTHR38340:SF1">
    <property type="entry name" value="S-LAYER PROTEIN"/>
    <property type="match status" value="1"/>
</dbReference>
<evidence type="ECO:0000256" key="1">
    <source>
        <dbReference type="ARBA" id="ARBA00004613"/>
    </source>
</evidence>
<dbReference type="RefSeq" id="WP_182809325.1">
    <property type="nucleotide sequence ID" value="NZ_JACJFM010000016.1"/>
</dbReference>
<dbReference type="GO" id="GO:0005509">
    <property type="term" value="F:calcium ion binding"/>
    <property type="evidence" value="ECO:0007669"/>
    <property type="project" value="InterPro"/>
</dbReference>
<keyword evidence="3" id="KW-0106">Calcium</keyword>
<evidence type="ECO:0008006" key="6">
    <source>
        <dbReference type="Google" id="ProtNLM"/>
    </source>
</evidence>
<dbReference type="InterPro" id="IPR001343">
    <property type="entry name" value="Hemolysn_Ca-bd"/>
</dbReference>
<dbReference type="PROSITE" id="PS00330">
    <property type="entry name" value="HEMOLYSIN_CALCIUM"/>
    <property type="match status" value="1"/>
</dbReference>
<keyword evidence="5" id="KW-1185">Reference proteome</keyword>
<gene>
    <name evidence="4" type="ORF">H4O21_13085</name>
</gene>
<reference evidence="4 5" key="1">
    <citation type="submission" date="2020-08" db="EMBL/GenBank/DDBJ databases">
        <title>Oceanospirillum sp. nov. isolated from marine sediment.</title>
        <authorList>
            <person name="Ji X."/>
        </authorList>
    </citation>
    <scope>NUCLEOTIDE SEQUENCE [LARGE SCALE GENOMIC DNA]</scope>
    <source>
        <strain evidence="4 5">D5</strain>
    </source>
</reference>
<dbReference type="PRINTS" id="PR00313">
    <property type="entry name" value="CABNDNGRPT"/>
</dbReference>
<dbReference type="Gene3D" id="2.150.10.10">
    <property type="entry name" value="Serralysin-like metalloprotease, C-terminal"/>
    <property type="match status" value="2"/>
</dbReference>
<name>A0A839ISB1_9GAMM</name>
<dbReference type="InterPro" id="IPR050557">
    <property type="entry name" value="RTX_toxin/Mannuronan_C5-epim"/>
</dbReference>
<dbReference type="Pfam" id="PF00353">
    <property type="entry name" value="HemolysinCabind"/>
    <property type="match status" value="3"/>
</dbReference>
<dbReference type="GO" id="GO:0005576">
    <property type="term" value="C:extracellular region"/>
    <property type="evidence" value="ECO:0007669"/>
    <property type="project" value="UniProtKB-SubCell"/>
</dbReference>
<dbReference type="AlphaFoldDB" id="A0A839ISB1"/>
<comment type="caution">
    <text evidence="4">The sequence shown here is derived from an EMBL/GenBank/DDBJ whole genome shotgun (WGS) entry which is preliminary data.</text>
</comment>
<dbReference type="PANTHER" id="PTHR38340">
    <property type="entry name" value="S-LAYER PROTEIN"/>
    <property type="match status" value="1"/>
</dbReference>